<reference evidence="3 4" key="1">
    <citation type="submission" date="2018-08" db="EMBL/GenBank/DDBJ databases">
        <title>Aphanomyces genome sequencing and annotation.</title>
        <authorList>
            <person name="Minardi D."/>
            <person name="Oidtmann B."/>
            <person name="Van Der Giezen M."/>
            <person name="Studholme D.J."/>
        </authorList>
    </citation>
    <scope>NUCLEOTIDE SEQUENCE [LARGE SCALE GENOMIC DNA]</scope>
    <source>
        <strain evidence="3 4">NJM0002</strain>
    </source>
</reference>
<keyword evidence="4" id="KW-1185">Reference proteome</keyword>
<dbReference type="EMBL" id="QUSY01001728">
    <property type="protein sequence ID" value="RHY23859.1"/>
    <property type="molecule type" value="Genomic_DNA"/>
</dbReference>
<evidence type="ECO:0000313" key="3">
    <source>
        <dbReference type="EMBL" id="RHY23859.1"/>
    </source>
</evidence>
<feature type="region of interest" description="Disordered" evidence="1">
    <location>
        <begin position="480"/>
        <end position="499"/>
    </location>
</feature>
<name>A0A418AJG8_9STRA</name>
<evidence type="ECO:0000256" key="1">
    <source>
        <dbReference type="SAM" id="MobiDB-lite"/>
    </source>
</evidence>
<sequence>MAEKYATLVTTAYKVDKSAFAWIGELLYYRGHIEQALEAFETGQKFDSSDIDCVVGSEDVRDMIQVATAFRQKDLFRTLAKDQKMRDYLRDKAFASLVKSVQANPTLYDKTNERLADVFQFLQGHDKTTERAPTPMQQLSPAPLPVTSPTSDAPITTLPVPPMDLSVSQLGTPKRWRLSDTYNLVTDLVNECNHCIFKAESTAKKCKKLVVKLTDKQREVDFYKSMGHHHDADLHVVDCVQIIPVALARNAKCFAIVMEQGLTVDLDHLHMLQQRPFLQLNCIDKLARAVLFLHDQGLIHGDIKLENVVYFSDRTWYKLIDFDHTEQIGSRIRHCTPEYCPPEMARCMLQGQGSTIEASSKFDVWCFGVLVLRLFLDGGHLDEFDGVGGEGVYELLAAPGFSFRKSLAKVAALNNRQKKYLLMCLEPDESKRTGNLRDILKALETKSTTHSTTPAPPSPLGSNPTLIGAWPSHALSDTNEVTSKRHSHSIKSTSQPREVAMTEFAAPEPWELPMLWSLDATEKLGKCDSSKLGRMRFRLVFQCEWCISSCGRFEPQDEVAARNDASLHAVGASNEIRQMLPILNASSLVRKALCVAALLGVTMDGFQFDLKYTQHMANIASALESIHGLAPRVGTDAAFERIAHRLETEDLDEVELADEAGKLLNELLRYRRVVLPMMKQTLASLSFDWNREHVGGLRQVQFASGHSRWVCQVHSSAP</sequence>
<dbReference type="SUPFAM" id="SSF56112">
    <property type="entry name" value="Protein kinase-like (PK-like)"/>
    <property type="match status" value="1"/>
</dbReference>
<dbReference type="PANTHER" id="PTHR24359">
    <property type="entry name" value="SERINE/THREONINE-PROTEIN KINASE SBK1"/>
    <property type="match status" value="1"/>
</dbReference>
<dbReference type="AlphaFoldDB" id="A0A418AJG8"/>
<dbReference type="InterPro" id="IPR000719">
    <property type="entry name" value="Prot_kinase_dom"/>
</dbReference>
<dbReference type="GO" id="GO:0005524">
    <property type="term" value="F:ATP binding"/>
    <property type="evidence" value="ECO:0007669"/>
    <property type="project" value="InterPro"/>
</dbReference>
<dbReference type="SMART" id="SM00220">
    <property type="entry name" value="S_TKc"/>
    <property type="match status" value="1"/>
</dbReference>
<comment type="caution">
    <text evidence="3">The sequence shown here is derived from an EMBL/GenBank/DDBJ whole genome shotgun (WGS) entry which is preliminary data.</text>
</comment>
<dbReference type="VEuPathDB" id="FungiDB:H310_12676"/>
<dbReference type="PROSITE" id="PS50011">
    <property type="entry name" value="PROTEIN_KINASE_DOM"/>
    <property type="match status" value="1"/>
</dbReference>
<dbReference type="Gene3D" id="1.10.260.100">
    <property type="match status" value="1"/>
</dbReference>
<proteinExistence type="predicted"/>
<feature type="region of interest" description="Disordered" evidence="1">
    <location>
        <begin position="129"/>
        <end position="149"/>
    </location>
</feature>
<gene>
    <name evidence="3" type="ORF">DYB32_009042</name>
</gene>
<dbReference type="InterPro" id="IPR008271">
    <property type="entry name" value="Ser/Thr_kinase_AS"/>
</dbReference>
<dbReference type="PROSITE" id="PS00108">
    <property type="entry name" value="PROTEIN_KINASE_ST"/>
    <property type="match status" value="1"/>
</dbReference>
<dbReference type="Pfam" id="PF00069">
    <property type="entry name" value="Pkinase"/>
    <property type="match status" value="1"/>
</dbReference>
<dbReference type="VEuPathDB" id="FungiDB:H310_12677"/>
<dbReference type="Proteomes" id="UP000285060">
    <property type="component" value="Unassembled WGS sequence"/>
</dbReference>
<dbReference type="InterPro" id="IPR011009">
    <property type="entry name" value="Kinase-like_dom_sf"/>
</dbReference>
<organism evidence="3 4">
    <name type="scientific">Aphanomyces invadans</name>
    <dbReference type="NCBI Taxonomy" id="157072"/>
    <lineage>
        <taxon>Eukaryota</taxon>
        <taxon>Sar</taxon>
        <taxon>Stramenopiles</taxon>
        <taxon>Oomycota</taxon>
        <taxon>Saprolegniomycetes</taxon>
        <taxon>Saprolegniales</taxon>
        <taxon>Verrucalvaceae</taxon>
        <taxon>Aphanomyces</taxon>
    </lineage>
</organism>
<dbReference type="Gene3D" id="1.10.510.10">
    <property type="entry name" value="Transferase(Phosphotransferase) domain 1"/>
    <property type="match status" value="1"/>
</dbReference>
<accession>A0A418AJG8</accession>
<protein>
    <recommendedName>
        <fullName evidence="2">Protein kinase domain-containing protein</fullName>
    </recommendedName>
</protein>
<evidence type="ECO:0000259" key="2">
    <source>
        <dbReference type="PROSITE" id="PS50011"/>
    </source>
</evidence>
<dbReference type="GO" id="GO:0004674">
    <property type="term" value="F:protein serine/threonine kinase activity"/>
    <property type="evidence" value="ECO:0007669"/>
    <property type="project" value="TreeGrafter"/>
</dbReference>
<evidence type="ECO:0000313" key="4">
    <source>
        <dbReference type="Proteomes" id="UP000285060"/>
    </source>
</evidence>
<dbReference type="PANTHER" id="PTHR24359:SF1">
    <property type="entry name" value="INHIBITOR OF NUCLEAR FACTOR KAPPA-B KINASE EPSILON SUBUNIT HOMOLOG 1-RELATED"/>
    <property type="match status" value="1"/>
</dbReference>
<feature type="domain" description="Protein kinase" evidence="2">
    <location>
        <begin position="182"/>
        <end position="453"/>
    </location>
</feature>